<dbReference type="InterPro" id="IPR021698">
    <property type="entry name" value="DUF3280"/>
</dbReference>
<evidence type="ECO:0008006" key="3">
    <source>
        <dbReference type="Google" id="ProtNLM"/>
    </source>
</evidence>
<dbReference type="Pfam" id="PF11684">
    <property type="entry name" value="DUF3280"/>
    <property type="match status" value="1"/>
</dbReference>
<evidence type="ECO:0000313" key="1">
    <source>
        <dbReference type="EMBL" id="SCM67549.1"/>
    </source>
</evidence>
<dbReference type="EMBL" id="FMJB01000046">
    <property type="protein sequence ID" value="SCM67549.1"/>
    <property type="molecule type" value="Genomic_DNA"/>
</dbReference>
<keyword evidence="2" id="KW-1185">Reference proteome</keyword>
<evidence type="ECO:0000313" key="2">
    <source>
        <dbReference type="Proteomes" id="UP000184085"/>
    </source>
</evidence>
<gene>
    <name evidence="1" type="ORF">KARMA_1749</name>
</gene>
<name>A0A1M4MY89_9RHOB</name>
<dbReference type="AlphaFoldDB" id="A0A1M4MY89"/>
<protein>
    <recommendedName>
        <fullName evidence="3">DUF2380 domain-containing protein</fullName>
    </recommendedName>
</protein>
<sequence length="181" mass="19805">MAATPVPRDDGGMLRNTALILTTLLGFGSSAQSAESVAFFGITFLDSSLQTAELGQDPAEMARIDMLEAMVRERFTENGYDLVDLAPVQEQIDATVNPAKCYGCDTRMATKLGADYSLVGEVQKVSNLILSMNLQMRDAATGTMVKGRVVDIRNNTDESWQRGMRYILKTTFFTEDRGGSQ</sequence>
<proteinExistence type="predicted"/>
<accession>A0A1M4MY89</accession>
<reference evidence="2" key="1">
    <citation type="submission" date="2016-09" db="EMBL/GenBank/DDBJ databases">
        <authorList>
            <person name="Wibberg D."/>
        </authorList>
    </citation>
    <scope>NUCLEOTIDE SEQUENCE [LARGE SCALE GENOMIC DNA]</scope>
</reference>
<dbReference type="Proteomes" id="UP000184085">
    <property type="component" value="Unassembled WGS sequence"/>
</dbReference>
<organism evidence="1 2">
    <name type="scientific">Donghicola eburneus</name>
    <dbReference type="NCBI Taxonomy" id="393278"/>
    <lineage>
        <taxon>Bacteria</taxon>
        <taxon>Pseudomonadati</taxon>
        <taxon>Pseudomonadota</taxon>
        <taxon>Alphaproteobacteria</taxon>
        <taxon>Rhodobacterales</taxon>
        <taxon>Roseobacteraceae</taxon>
        <taxon>Donghicola</taxon>
    </lineage>
</organism>